<dbReference type="PANTHER" id="PTHR46246">
    <property type="entry name" value="GUANOSINE-3',5'-BIS(DIPHOSPHATE) 3'-PYROPHOSPHOHYDROLASE MESH1"/>
    <property type="match status" value="1"/>
</dbReference>
<name>A0A1F6TLD3_9BACT</name>
<sequence length="174" mass="20165">METEPKPEKSSIDLAIEFATKKFKGVGFINHFPRVLMILQDEFNIADPDILIAAILHDTLEDTNTTCEELEEAFSKNIADLVEEVSHSKNYNHAQKIEYYQKLNTISPKAKMVKLADFADNLRNITNQRKANKELPYHNQYILWIRDFLQNCPDSSAKNIVFELTKELEKYVTI</sequence>
<reference evidence="1 2" key="1">
    <citation type="journal article" date="2016" name="Nat. Commun.">
        <title>Thousands of microbial genomes shed light on interconnected biogeochemical processes in an aquifer system.</title>
        <authorList>
            <person name="Anantharaman K."/>
            <person name="Brown C.T."/>
            <person name="Hug L.A."/>
            <person name="Sharon I."/>
            <person name="Castelle C.J."/>
            <person name="Probst A.J."/>
            <person name="Thomas B.C."/>
            <person name="Singh A."/>
            <person name="Wilkins M.J."/>
            <person name="Karaoz U."/>
            <person name="Brodie E.L."/>
            <person name="Williams K.H."/>
            <person name="Hubbard S.S."/>
            <person name="Banfield J.F."/>
        </authorList>
    </citation>
    <scope>NUCLEOTIDE SEQUENCE [LARGE SCALE GENOMIC DNA]</scope>
</reference>
<protein>
    <recommendedName>
        <fullName evidence="3">HD/PDEase domain-containing protein</fullName>
    </recommendedName>
</protein>
<dbReference type="GO" id="GO:0008893">
    <property type="term" value="F:guanosine-3',5'-bis(diphosphate) 3'-diphosphatase activity"/>
    <property type="evidence" value="ECO:0007669"/>
    <property type="project" value="TreeGrafter"/>
</dbReference>
<evidence type="ECO:0000313" key="1">
    <source>
        <dbReference type="EMBL" id="OGI45921.1"/>
    </source>
</evidence>
<dbReference type="CDD" id="cd00077">
    <property type="entry name" value="HDc"/>
    <property type="match status" value="1"/>
</dbReference>
<dbReference type="EMBL" id="MFTD01000035">
    <property type="protein sequence ID" value="OGI45921.1"/>
    <property type="molecule type" value="Genomic_DNA"/>
</dbReference>
<dbReference type="PANTHER" id="PTHR46246:SF1">
    <property type="entry name" value="GUANOSINE-3',5'-BIS(DIPHOSPHATE) 3'-PYROPHOSPHOHYDROLASE MESH1"/>
    <property type="match status" value="1"/>
</dbReference>
<dbReference type="AlphaFoldDB" id="A0A1F6TLD3"/>
<dbReference type="InterPro" id="IPR052194">
    <property type="entry name" value="MESH1"/>
</dbReference>
<accession>A0A1F6TLD3</accession>
<dbReference type="InterPro" id="IPR003607">
    <property type="entry name" value="HD/PDEase_dom"/>
</dbReference>
<evidence type="ECO:0008006" key="3">
    <source>
        <dbReference type="Google" id="ProtNLM"/>
    </source>
</evidence>
<gene>
    <name evidence="1" type="ORF">A2121_00770</name>
</gene>
<organism evidence="1 2">
    <name type="scientific">Candidatus Nomurabacteria bacterium GWB1_40_6</name>
    <dbReference type="NCBI Taxonomy" id="1801727"/>
    <lineage>
        <taxon>Bacteria</taxon>
        <taxon>Candidatus Nomuraibacteriota</taxon>
    </lineage>
</organism>
<dbReference type="Gene3D" id="1.10.3210.10">
    <property type="entry name" value="Hypothetical protein af1432"/>
    <property type="match status" value="1"/>
</dbReference>
<comment type="caution">
    <text evidence="1">The sequence shown here is derived from an EMBL/GenBank/DDBJ whole genome shotgun (WGS) entry which is preliminary data.</text>
</comment>
<evidence type="ECO:0000313" key="2">
    <source>
        <dbReference type="Proteomes" id="UP000176484"/>
    </source>
</evidence>
<proteinExistence type="predicted"/>
<dbReference type="Pfam" id="PF13328">
    <property type="entry name" value="HD_4"/>
    <property type="match status" value="1"/>
</dbReference>
<dbReference type="Proteomes" id="UP000176484">
    <property type="component" value="Unassembled WGS sequence"/>
</dbReference>
<dbReference type="SUPFAM" id="SSF109604">
    <property type="entry name" value="HD-domain/PDEase-like"/>
    <property type="match status" value="1"/>
</dbReference>